<comment type="caution">
    <text evidence="6">The sequence shown here is derived from an EMBL/GenBank/DDBJ whole genome shotgun (WGS) entry which is preliminary data.</text>
</comment>
<dbReference type="InterPro" id="IPR009777">
    <property type="entry name" value="ZapD"/>
</dbReference>
<gene>
    <name evidence="5 6" type="primary">zapD</name>
    <name evidence="6" type="ORF">GCM10022394_28340</name>
</gene>
<dbReference type="PANTHER" id="PTHR39455">
    <property type="entry name" value="CELL DIVISION PROTEIN ZAPD"/>
    <property type="match status" value="1"/>
</dbReference>
<dbReference type="SUPFAM" id="SSF160950">
    <property type="entry name" value="YacF-like"/>
    <property type="match status" value="1"/>
</dbReference>
<evidence type="ECO:0000256" key="3">
    <source>
        <dbReference type="ARBA" id="ARBA00023210"/>
    </source>
</evidence>
<dbReference type="Gene3D" id="2.60.440.10">
    <property type="entry name" value="YacF-like domains"/>
    <property type="match status" value="1"/>
</dbReference>
<dbReference type="RefSeq" id="WP_344959186.1">
    <property type="nucleotide sequence ID" value="NZ_BAABCX010000004.1"/>
</dbReference>
<keyword evidence="1 5" id="KW-0963">Cytoplasm</keyword>
<dbReference type="PANTHER" id="PTHR39455:SF1">
    <property type="entry name" value="CELL DIVISION PROTEIN ZAPD"/>
    <property type="match status" value="1"/>
</dbReference>
<keyword evidence="4 5" id="KW-0131">Cell cycle</keyword>
<dbReference type="Proteomes" id="UP001500795">
    <property type="component" value="Unassembled WGS sequence"/>
</dbReference>
<evidence type="ECO:0000313" key="7">
    <source>
        <dbReference type="Proteomes" id="UP001500795"/>
    </source>
</evidence>
<evidence type="ECO:0000256" key="4">
    <source>
        <dbReference type="ARBA" id="ARBA00023306"/>
    </source>
</evidence>
<proteinExistence type="inferred from homology"/>
<comment type="subunit">
    <text evidence="5">Interacts with FtsZ.</text>
</comment>
<keyword evidence="7" id="KW-1185">Reference proteome</keyword>
<sequence length="244" mass="27950">MSPLLYEFPLNEKCRSYLRLNDLFQQLQSCRALGSAGQAVALFKAQLDVLELLERCDLRTELAKDLSSQQARLEAWSQVPGVDVEALAQLSEQLARLSHALPRTPRLGQLLREDKFLTAIRSRFAIPGGLCAFDVPQLHYWLNLPLERQQQDIDGWLSHTQLLQDSLALLLTLWREAGQFRSQRAMTGFYQDNAEQTEMIRLRLPAELAVYPVVSGNKYRFTIRFMPVDDMEIGNLDFELANIK</sequence>
<organism evidence="6 7">
    <name type="scientific">Zobellella aerophila</name>
    <dbReference type="NCBI Taxonomy" id="870480"/>
    <lineage>
        <taxon>Bacteria</taxon>
        <taxon>Pseudomonadati</taxon>
        <taxon>Pseudomonadota</taxon>
        <taxon>Gammaproteobacteria</taxon>
        <taxon>Aeromonadales</taxon>
        <taxon>Aeromonadaceae</taxon>
        <taxon>Zobellella</taxon>
    </lineage>
</organism>
<dbReference type="EMBL" id="BAABCX010000004">
    <property type="protein sequence ID" value="GAA3546647.1"/>
    <property type="molecule type" value="Genomic_DNA"/>
</dbReference>
<evidence type="ECO:0000256" key="2">
    <source>
        <dbReference type="ARBA" id="ARBA00022618"/>
    </source>
</evidence>
<name>A0ABP6W6G6_9GAMM</name>
<evidence type="ECO:0000256" key="5">
    <source>
        <dbReference type="HAMAP-Rule" id="MF_01092"/>
    </source>
</evidence>
<keyword evidence="3 5" id="KW-0717">Septation</keyword>
<comment type="similarity">
    <text evidence="5">Belongs to the ZapD family.</text>
</comment>
<evidence type="ECO:0000313" key="6">
    <source>
        <dbReference type="EMBL" id="GAA3546647.1"/>
    </source>
</evidence>
<reference evidence="7" key="1">
    <citation type="journal article" date="2019" name="Int. J. Syst. Evol. Microbiol.">
        <title>The Global Catalogue of Microorganisms (GCM) 10K type strain sequencing project: providing services to taxonomists for standard genome sequencing and annotation.</title>
        <authorList>
            <consortium name="The Broad Institute Genomics Platform"/>
            <consortium name="The Broad Institute Genome Sequencing Center for Infectious Disease"/>
            <person name="Wu L."/>
            <person name="Ma J."/>
        </authorList>
    </citation>
    <scope>NUCLEOTIDE SEQUENCE [LARGE SCALE GENOMIC DNA]</scope>
    <source>
        <strain evidence="7">JCM 17110</strain>
    </source>
</reference>
<evidence type="ECO:0000256" key="1">
    <source>
        <dbReference type="ARBA" id="ARBA00022490"/>
    </source>
</evidence>
<accession>A0ABP6W6G6</accession>
<comment type="subcellular location">
    <subcellularLocation>
        <location evidence="5">Cytoplasm</location>
    </subcellularLocation>
    <text evidence="5">Localizes to mid-cell in an FtsZ-dependent manner.</text>
</comment>
<protein>
    <recommendedName>
        <fullName evidence="5">Cell division protein ZapD</fullName>
    </recommendedName>
    <alternativeName>
        <fullName evidence="5">Z ring-associated protein D</fullName>
    </alternativeName>
</protein>
<dbReference type="Gene3D" id="1.10.3900.10">
    <property type="entry name" value="YacF-like"/>
    <property type="match status" value="1"/>
</dbReference>
<dbReference type="NCBIfam" id="NF003655">
    <property type="entry name" value="PRK05287.1-3"/>
    <property type="match status" value="1"/>
</dbReference>
<dbReference type="Pfam" id="PF07072">
    <property type="entry name" value="ZapD"/>
    <property type="match status" value="1"/>
</dbReference>
<dbReference type="InterPro" id="IPR036268">
    <property type="entry name" value="ZapD_sf"/>
</dbReference>
<dbReference type="GO" id="GO:0051301">
    <property type="term" value="P:cell division"/>
    <property type="evidence" value="ECO:0007669"/>
    <property type="project" value="UniProtKB-KW"/>
</dbReference>
<keyword evidence="2 5" id="KW-0132">Cell division</keyword>
<dbReference type="InterPro" id="IPR027462">
    <property type="entry name" value="ZapD_C"/>
</dbReference>
<comment type="function">
    <text evidence="5">Cell division factor that enhances FtsZ-ring assembly. Directly interacts with FtsZ and promotes bundling of FtsZ protofilaments, with a reduction in FtsZ GTPase activity.</text>
</comment>
<dbReference type="HAMAP" id="MF_01092">
    <property type="entry name" value="ZapD"/>
    <property type="match status" value="1"/>
</dbReference>